<dbReference type="RefSeq" id="WP_036157467.1">
    <property type="nucleotide sequence ID" value="NZ_JAMB01000001.1"/>
</dbReference>
<dbReference type="EMBL" id="JAMB01000001">
    <property type="protein sequence ID" value="ETX12661.1"/>
    <property type="molecule type" value="Genomic_DNA"/>
</dbReference>
<dbReference type="AlphaFoldDB" id="X7EBR7"/>
<comment type="caution">
    <text evidence="1">The sequence shown here is derived from an EMBL/GenBank/DDBJ whole genome shotgun (WGS) entry which is preliminary data.</text>
</comment>
<reference evidence="1 2" key="1">
    <citation type="submission" date="2014-01" db="EMBL/GenBank/DDBJ databases">
        <title>Marinomonas ushuaiensis DSM 15871 Genome Sequencing.</title>
        <authorList>
            <person name="Lai Q."/>
            <person name="Shao Z.S."/>
        </authorList>
    </citation>
    <scope>NUCLEOTIDE SEQUENCE [LARGE SCALE GENOMIC DNA]</scope>
    <source>
        <strain evidence="1 2">DSM 15871</strain>
    </source>
</reference>
<accession>X7EBR7</accession>
<dbReference type="OrthoDB" id="9179253at2"/>
<gene>
    <name evidence="1" type="ORF">MUS1_00270</name>
</gene>
<evidence type="ECO:0000313" key="1">
    <source>
        <dbReference type="EMBL" id="ETX12661.1"/>
    </source>
</evidence>
<dbReference type="SUPFAM" id="SSF47781">
    <property type="entry name" value="RuvA domain 2-like"/>
    <property type="match status" value="1"/>
</dbReference>
<protein>
    <submittedName>
        <fullName evidence="1">Uncharacterized protein</fullName>
    </submittedName>
</protein>
<dbReference type="Proteomes" id="UP000054058">
    <property type="component" value="Unassembled WGS sequence"/>
</dbReference>
<name>X7EBR7_9GAMM</name>
<dbReference type="Gene3D" id="1.10.150.320">
    <property type="entry name" value="Photosystem II 12 kDa extrinsic protein"/>
    <property type="match status" value="1"/>
</dbReference>
<organism evidence="1 2">
    <name type="scientific">Marinomonas ushuaiensis DSM 15871</name>
    <dbReference type="NCBI Taxonomy" id="1122207"/>
    <lineage>
        <taxon>Bacteria</taxon>
        <taxon>Pseudomonadati</taxon>
        <taxon>Pseudomonadota</taxon>
        <taxon>Gammaproteobacteria</taxon>
        <taxon>Oceanospirillales</taxon>
        <taxon>Oceanospirillaceae</taxon>
        <taxon>Marinomonas</taxon>
    </lineage>
</organism>
<evidence type="ECO:0000313" key="2">
    <source>
        <dbReference type="Proteomes" id="UP000054058"/>
    </source>
</evidence>
<keyword evidence="2" id="KW-1185">Reference proteome</keyword>
<sequence>MSSLNQANQSDELFIQGCGYRIENDRVMIGIERVGSNRFEGNISGTLRLQLCAFSSNDNTFDNQVLASTIIGEIQGQHFIPNCHYDLVFQPPLTGSWLLALQLSEWDGVNYALCDTVYFDSPYQVLTTSENGKTTESVSNIETDLSLSIQPTNHSEAKKQAKAPKVTMDITKQHLIINTMRAKKLLSVNGVPMKVLERLIAERPFQSEKAILSVKGMGPVMLKKLLTKLTD</sequence>
<proteinExistence type="predicted"/>
<dbReference type="InterPro" id="IPR010994">
    <property type="entry name" value="RuvA_2-like"/>
</dbReference>
<dbReference type="PATRIC" id="fig|1122207.3.peg.58"/>
<dbReference type="STRING" id="1122207.MUS1_00270"/>
<dbReference type="eggNOG" id="COG1555">
    <property type="taxonomic scope" value="Bacteria"/>
</dbReference>